<dbReference type="OrthoDB" id="2337402at2759"/>
<dbReference type="PRINTS" id="PR00109">
    <property type="entry name" value="TYRKINASE"/>
</dbReference>
<dbReference type="GO" id="GO:0004674">
    <property type="term" value="F:protein serine/threonine kinase activity"/>
    <property type="evidence" value="ECO:0007669"/>
    <property type="project" value="TreeGrafter"/>
</dbReference>
<protein>
    <submittedName>
        <fullName evidence="7">Kinase-like domain-containing protein</fullName>
    </submittedName>
</protein>
<dbReference type="EMBL" id="BEXD01002879">
    <property type="protein sequence ID" value="GBB99630.1"/>
    <property type="molecule type" value="Genomic_DNA"/>
</dbReference>
<reference evidence="7" key="2">
    <citation type="submission" date="2019-10" db="EMBL/GenBank/DDBJ databases">
        <title>Conservation and host-specific expression of non-tandemly repeated heterogenous ribosome RNA gene in arbuscular mycorrhizal fungi.</title>
        <authorList>
            <person name="Maeda T."/>
            <person name="Kobayashi Y."/>
            <person name="Nakagawa T."/>
            <person name="Ezawa T."/>
            <person name="Yamaguchi K."/>
            <person name="Bino T."/>
            <person name="Nishimoto Y."/>
            <person name="Shigenobu S."/>
            <person name="Kawaguchi M."/>
        </authorList>
    </citation>
    <scope>NUCLEOTIDE SEQUENCE</scope>
    <source>
        <strain evidence="7">HR1</strain>
    </source>
</reference>
<dbReference type="InterPro" id="IPR051681">
    <property type="entry name" value="Ser/Thr_Kinases-Pseudokinases"/>
</dbReference>
<reference evidence="6 8" key="1">
    <citation type="submission" date="2017-11" db="EMBL/GenBank/DDBJ databases">
        <title>The genome of Rhizophagus clarus HR1 reveals common genetic basis of auxotrophy among arbuscular mycorrhizal fungi.</title>
        <authorList>
            <person name="Kobayashi Y."/>
        </authorList>
    </citation>
    <scope>NUCLEOTIDE SEQUENCE [LARGE SCALE GENOMIC DNA]</scope>
    <source>
        <strain evidence="6 8">HR1</strain>
    </source>
</reference>
<evidence type="ECO:0000256" key="4">
    <source>
        <dbReference type="ARBA" id="ARBA00022840"/>
    </source>
</evidence>
<keyword evidence="3 7" id="KW-0418">Kinase</keyword>
<keyword evidence="4" id="KW-0067">ATP-binding</keyword>
<dbReference type="InterPro" id="IPR011009">
    <property type="entry name" value="Kinase-like_dom_sf"/>
</dbReference>
<keyword evidence="2" id="KW-0547">Nucleotide-binding</keyword>
<evidence type="ECO:0000313" key="6">
    <source>
        <dbReference type="EMBL" id="GBB99630.1"/>
    </source>
</evidence>
<dbReference type="Proteomes" id="UP000615446">
    <property type="component" value="Unassembled WGS sequence"/>
</dbReference>
<comment type="caution">
    <text evidence="6">The sequence shown here is derived from an EMBL/GenBank/DDBJ whole genome shotgun (WGS) entry which is preliminary data.</text>
</comment>
<keyword evidence="1" id="KW-0808">Transferase</keyword>
<dbReference type="InterPro" id="IPR001245">
    <property type="entry name" value="Ser-Thr/Tyr_kinase_cat_dom"/>
</dbReference>
<dbReference type="PROSITE" id="PS50011">
    <property type="entry name" value="PROTEIN_KINASE_DOM"/>
    <property type="match status" value="1"/>
</dbReference>
<keyword evidence="8" id="KW-1185">Reference proteome</keyword>
<evidence type="ECO:0000256" key="2">
    <source>
        <dbReference type="ARBA" id="ARBA00022741"/>
    </source>
</evidence>
<dbReference type="EMBL" id="BLAL01000300">
    <property type="protein sequence ID" value="GET01616.1"/>
    <property type="molecule type" value="Genomic_DNA"/>
</dbReference>
<evidence type="ECO:0000256" key="3">
    <source>
        <dbReference type="ARBA" id="ARBA00022777"/>
    </source>
</evidence>
<dbReference type="SUPFAM" id="SSF56112">
    <property type="entry name" value="Protein kinase-like (PK-like)"/>
    <property type="match status" value="1"/>
</dbReference>
<dbReference type="PANTHER" id="PTHR44329">
    <property type="entry name" value="SERINE/THREONINE-PROTEIN KINASE TNNI3K-RELATED"/>
    <property type="match status" value="1"/>
</dbReference>
<dbReference type="PANTHER" id="PTHR44329:SF288">
    <property type="entry name" value="MITOGEN-ACTIVATED PROTEIN KINASE KINASE KINASE 20"/>
    <property type="match status" value="1"/>
</dbReference>
<dbReference type="AlphaFoldDB" id="A0A2Z6RCE2"/>
<dbReference type="GO" id="GO:0005524">
    <property type="term" value="F:ATP binding"/>
    <property type="evidence" value="ECO:0007669"/>
    <property type="project" value="UniProtKB-KW"/>
</dbReference>
<feature type="domain" description="Protein kinase" evidence="5">
    <location>
        <begin position="557"/>
        <end position="812"/>
    </location>
</feature>
<dbReference type="Proteomes" id="UP000247702">
    <property type="component" value="Unassembled WGS sequence"/>
</dbReference>
<evidence type="ECO:0000256" key="1">
    <source>
        <dbReference type="ARBA" id="ARBA00022679"/>
    </source>
</evidence>
<dbReference type="InterPro" id="IPR000719">
    <property type="entry name" value="Prot_kinase_dom"/>
</dbReference>
<organism evidence="6 8">
    <name type="scientific">Rhizophagus clarus</name>
    <dbReference type="NCBI Taxonomy" id="94130"/>
    <lineage>
        <taxon>Eukaryota</taxon>
        <taxon>Fungi</taxon>
        <taxon>Fungi incertae sedis</taxon>
        <taxon>Mucoromycota</taxon>
        <taxon>Glomeromycotina</taxon>
        <taxon>Glomeromycetes</taxon>
        <taxon>Glomerales</taxon>
        <taxon>Glomeraceae</taxon>
        <taxon>Rhizophagus</taxon>
    </lineage>
</organism>
<accession>A0A2Z6RCE2</accession>
<proteinExistence type="predicted"/>
<evidence type="ECO:0000259" key="5">
    <source>
        <dbReference type="PROSITE" id="PS50011"/>
    </source>
</evidence>
<dbReference type="Gene3D" id="1.10.510.10">
    <property type="entry name" value="Transferase(Phosphotransferase) domain 1"/>
    <property type="match status" value="1"/>
</dbReference>
<evidence type="ECO:0000313" key="7">
    <source>
        <dbReference type="EMBL" id="GET01616.1"/>
    </source>
</evidence>
<gene>
    <name evidence="7" type="ORF">RCL2_002801600</name>
    <name evidence="6" type="ORF">RclHR1_03590005</name>
</gene>
<name>A0A2Z6RCE2_9GLOM</name>
<sequence length="927" mass="108915">MTSFDPTPRLESSPIEILFIPFNINKKDCDCGNRYRKTKTGNQKFCKDCWDIYREDITGNINTYLDFYFGDKNENTILYFKQLVTNEALYNKKVDKTCKLCGLKRNNIFCSKCYIISFEFTGSTYINQYIPTLCLPWWDACDQCRICGLELEFESDYQKLCRYCLIIYNGCRYCLTTNIIFGIAENSQCMKCKRTSKITNHLNNMANIIKYFLEFNDHNYYQIDRYVRNINEMINLLEIYNFIKKLDYFPLRILYSQIAENPSNLTIPIMFIPFNNHLINKCYYCKKTYSVTSSFEQKYCKNCLYWCIKCATSNKDIVCAIDNLDVYIRTTNEIECNKHQHREVNFCIQEWCEDCSEIVYFKQIVTESDISDDYEKSCRLCGTSIYLRNGIQPFKLCSNCYLITSEDIKSTVINQDIPIFYLPWWDTYDNCLVCDNFLEFLESRQKWCLSCFIIYIGCRYCLTTNIIFGFIDQSRCKNCDRNFTVKITGDRDVDKFIYIKKIYVKSPLQQINAFFNKINCKPLNPSDIYRFIKGKVQYNDLSLEKSRPEWISYSKLTILEEEIAKGGYGIIHKALYDKKIVAVKEVLKSERSGKKFLNELKSFYECDDDKFEYIIKCHGITRNNKTKNLMFIMKYANGGDLHNYLQENFISITWKKKLHILWRISDGLQAIHENKLIHGDFHSGNILVEKIGNIDQYLIGDLGLSQPADDISNNDIYGVIPYIAPEIFKGKVFSKESDIYSMGMIMWELTSGCKPFNNIVHDVHLIYKIIDGERPKITVDTPEDFAHLMKKCWNSDPTKRPSAKKICEHLKFWSKNEKDAKLFIQAENIRLGHNKYPEKSLSKEIYISRSLSPFISRILRSLSTNSSMNSIMNSLEQGYVSQEIDFDIIIRSPEISRSGKRGNENESRDINRKHVKISNEIFTEIQE</sequence>
<evidence type="ECO:0000313" key="8">
    <source>
        <dbReference type="Proteomes" id="UP000247702"/>
    </source>
</evidence>
<dbReference type="Pfam" id="PF07714">
    <property type="entry name" value="PK_Tyr_Ser-Thr"/>
    <property type="match status" value="1"/>
</dbReference>